<dbReference type="InParanoid" id="A0A663E9X7"/>
<dbReference type="GO" id="GO:0000977">
    <property type="term" value="F:RNA polymerase II transcription regulatory region sequence-specific DNA binding"/>
    <property type="evidence" value="ECO:0007669"/>
    <property type="project" value="TreeGrafter"/>
</dbReference>
<dbReference type="Pfam" id="PF00010">
    <property type="entry name" value="HLH"/>
    <property type="match status" value="1"/>
</dbReference>
<dbReference type="FunFam" id="4.10.280.10:FF:000068">
    <property type="entry name" value="factor in the germline alpha"/>
    <property type="match status" value="1"/>
</dbReference>
<evidence type="ECO:0000256" key="8">
    <source>
        <dbReference type="ARBA" id="ARBA00023242"/>
    </source>
</evidence>
<evidence type="ECO:0000259" key="12">
    <source>
        <dbReference type="PROSITE" id="PS50888"/>
    </source>
</evidence>
<dbReference type="PANTHER" id="PTHR23349">
    <property type="entry name" value="BASIC HELIX-LOOP-HELIX TRANSCRIPTION FACTOR, TWIST"/>
    <property type="match status" value="1"/>
</dbReference>
<keyword evidence="6" id="KW-0238">DNA-binding</keyword>
<organism evidence="13 14">
    <name type="scientific">Aquila chrysaetos chrysaetos</name>
    <dbReference type="NCBI Taxonomy" id="223781"/>
    <lineage>
        <taxon>Eukaryota</taxon>
        <taxon>Metazoa</taxon>
        <taxon>Chordata</taxon>
        <taxon>Craniata</taxon>
        <taxon>Vertebrata</taxon>
        <taxon>Euteleostomi</taxon>
        <taxon>Archelosauria</taxon>
        <taxon>Archosauria</taxon>
        <taxon>Dinosauria</taxon>
        <taxon>Saurischia</taxon>
        <taxon>Theropoda</taxon>
        <taxon>Coelurosauria</taxon>
        <taxon>Aves</taxon>
        <taxon>Neognathae</taxon>
        <taxon>Neoaves</taxon>
        <taxon>Telluraves</taxon>
        <taxon>Accipitrimorphae</taxon>
        <taxon>Accipitriformes</taxon>
        <taxon>Accipitridae</taxon>
        <taxon>Accipitrinae</taxon>
        <taxon>Aquila</taxon>
    </lineage>
</organism>
<dbReference type="InterPro" id="IPR050283">
    <property type="entry name" value="E-box_TF_Regulators"/>
</dbReference>
<name>A0A663E9X7_AQUCH</name>
<sequence>SGETEAQPEPHPIPVLEGVLSQRYGPLPRAAAIARLRKQPAGGYQPAGDLAEVLERRQAANAKERERIKNLNSGFSKLKTIVPLIPRDRKPSKVDTLKAAAEYIRLLRLVLEETGGFERADAPGGGPWELAWQCPPLPLGSPHPARLPGATTGEWGAGELGGQPRPRAMGLGAPWGGDRTPIEVVGVWGTHGVGGGHPWPLQGAPTHGLRVLGSLWFMLT</sequence>
<dbReference type="PANTHER" id="PTHR23349:SF57">
    <property type="entry name" value="FACTOR IN THE GERMLINE ALPHA"/>
    <property type="match status" value="1"/>
</dbReference>
<dbReference type="CDD" id="cd11422">
    <property type="entry name" value="bHLH_TS_FIGLA"/>
    <property type="match status" value="1"/>
</dbReference>
<dbReference type="PROSITE" id="PS50888">
    <property type="entry name" value="BHLH"/>
    <property type="match status" value="1"/>
</dbReference>
<proteinExistence type="predicted"/>
<comment type="subunit">
    <text evidence="9">Heterodimer with TCF3/isoform E12.</text>
</comment>
<dbReference type="Gene3D" id="4.10.280.10">
    <property type="entry name" value="Helix-loop-helix DNA-binding domain"/>
    <property type="match status" value="1"/>
</dbReference>
<dbReference type="AlphaFoldDB" id="A0A663E9X7"/>
<reference evidence="13" key="2">
    <citation type="submission" date="2025-09" db="UniProtKB">
        <authorList>
            <consortium name="Ensembl"/>
        </authorList>
    </citation>
    <scope>IDENTIFICATION</scope>
</reference>
<keyword evidence="2" id="KW-0217">Developmental protein</keyword>
<feature type="domain" description="BHLH" evidence="12">
    <location>
        <begin position="55"/>
        <end position="107"/>
    </location>
</feature>
<dbReference type="GO" id="GO:0005634">
    <property type="term" value="C:nucleus"/>
    <property type="evidence" value="ECO:0007669"/>
    <property type="project" value="UniProtKB-SubCell"/>
</dbReference>
<protein>
    <recommendedName>
        <fullName evidence="10">Factor in the germline alpha</fullName>
    </recommendedName>
    <alternativeName>
        <fullName evidence="11">Transcription factor FIGa</fullName>
    </alternativeName>
</protein>
<dbReference type="GeneTree" id="ENSGT00440000033552"/>
<dbReference type="Proteomes" id="UP000472275">
    <property type="component" value="Chromosome 13"/>
</dbReference>
<keyword evidence="8" id="KW-0539">Nucleus</keyword>
<evidence type="ECO:0000256" key="6">
    <source>
        <dbReference type="ARBA" id="ARBA00023125"/>
    </source>
</evidence>
<evidence type="ECO:0000256" key="11">
    <source>
        <dbReference type="ARBA" id="ARBA00076899"/>
    </source>
</evidence>
<dbReference type="InterPro" id="IPR036638">
    <property type="entry name" value="HLH_DNA-bd_sf"/>
</dbReference>
<comment type="subcellular location">
    <subcellularLocation>
        <location evidence="1">Nucleus</location>
    </subcellularLocation>
</comment>
<keyword evidence="5" id="KW-0805">Transcription regulation</keyword>
<evidence type="ECO:0000256" key="4">
    <source>
        <dbReference type="ARBA" id="ARBA00022943"/>
    </source>
</evidence>
<evidence type="ECO:0000256" key="1">
    <source>
        <dbReference type="ARBA" id="ARBA00004123"/>
    </source>
</evidence>
<accession>A0A663E9X7</accession>
<evidence type="ECO:0000256" key="3">
    <source>
        <dbReference type="ARBA" id="ARBA00022782"/>
    </source>
</evidence>
<keyword evidence="4" id="KW-0896">Oogenesis</keyword>
<dbReference type="InterPro" id="IPR011598">
    <property type="entry name" value="bHLH_dom"/>
</dbReference>
<dbReference type="GO" id="GO:0046983">
    <property type="term" value="F:protein dimerization activity"/>
    <property type="evidence" value="ECO:0007669"/>
    <property type="project" value="InterPro"/>
</dbReference>
<evidence type="ECO:0000256" key="10">
    <source>
        <dbReference type="ARBA" id="ARBA00071496"/>
    </source>
</evidence>
<evidence type="ECO:0000313" key="14">
    <source>
        <dbReference type="Proteomes" id="UP000472275"/>
    </source>
</evidence>
<dbReference type="SMART" id="SM00353">
    <property type="entry name" value="HLH"/>
    <property type="match status" value="1"/>
</dbReference>
<dbReference type="SUPFAM" id="SSF47459">
    <property type="entry name" value="HLH, helix-loop-helix DNA-binding domain"/>
    <property type="match status" value="1"/>
</dbReference>
<evidence type="ECO:0000256" key="7">
    <source>
        <dbReference type="ARBA" id="ARBA00023163"/>
    </source>
</evidence>
<reference evidence="13" key="1">
    <citation type="submission" date="2025-08" db="UniProtKB">
        <authorList>
            <consortium name="Ensembl"/>
        </authorList>
    </citation>
    <scope>IDENTIFICATION</scope>
</reference>
<keyword evidence="14" id="KW-1185">Reference proteome</keyword>
<keyword evidence="3" id="KW-0221">Differentiation</keyword>
<dbReference type="GO" id="GO:0000981">
    <property type="term" value="F:DNA-binding transcription factor activity, RNA polymerase II-specific"/>
    <property type="evidence" value="ECO:0007669"/>
    <property type="project" value="TreeGrafter"/>
</dbReference>
<evidence type="ECO:0000256" key="5">
    <source>
        <dbReference type="ARBA" id="ARBA00023015"/>
    </source>
</evidence>
<dbReference type="Ensembl" id="ENSACCT00020009515.1">
    <property type="protein sequence ID" value="ENSACCP00020009122.1"/>
    <property type="gene ID" value="ENSACCG00020006224.1"/>
</dbReference>
<keyword evidence="7" id="KW-0804">Transcription</keyword>
<dbReference type="GO" id="GO:0048477">
    <property type="term" value="P:oogenesis"/>
    <property type="evidence" value="ECO:0007669"/>
    <property type="project" value="UniProtKB-KW"/>
</dbReference>
<evidence type="ECO:0000313" key="13">
    <source>
        <dbReference type="Ensembl" id="ENSACCP00020009122.1"/>
    </source>
</evidence>
<evidence type="ECO:0000256" key="9">
    <source>
        <dbReference type="ARBA" id="ARBA00065083"/>
    </source>
</evidence>
<evidence type="ECO:0000256" key="2">
    <source>
        <dbReference type="ARBA" id="ARBA00022473"/>
    </source>
</evidence>